<dbReference type="EMBL" id="RJKE01000001">
    <property type="protein sequence ID" value="ROO85435.1"/>
    <property type="molecule type" value="Genomic_DNA"/>
</dbReference>
<feature type="compositionally biased region" description="Basic and acidic residues" evidence="3">
    <location>
        <begin position="15"/>
        <end position="24"/>
    </location>
</feature>
<dbReference type="CDD" id="cd00093">
    <property type="entry name" value="HTH_XRE"/>
    <property type="match status" value="1"/>
</dbReference>
<keyword evidence="6" id="KW-1185">Reference proteome</keyword>
<dbReference type="InterPro" id="IPR001387">
    <property type="entry name" value="Cro/C1-type_HTH"/>
</dbReference>
<reference evidence="5 6" key="1">
    <citation type="submission" date="2018-11" db="EMBL/GenBank/DDBJ databases">
        <title>Sequencing the genomes of 1000 actinobacteria strains.</title>
        <authorList>
            <person name="Klenk H.-P."/>
        </authorList>
    </citation>
    <scope>NUCLEOTIDE SEQUENCE [LARGE SCALE GENOMIC DNA]</scope>
    <source>
        <strain evidence="5 6">DSM 44254</strain>
    </source>
</reference>
<name>A0A3N1CW20_9ACTN</name>
<accession>A0A3N1CW20</accession>
<dbReference type="Pfam" id="PF02909">
    <property type="entry name" value="TetR_C_1"/>
    <property type="match status" value="1"/>
</dbReference>
<gene>
    <name evidence="5" type="ORF">EDD29_2979</name>
</gene>
<feature type="domain" description="Tetracycline repressor TetR C-terminal" evidence="4">
    <location>
        <begin position="117"/>
        <end position="234"/>
    </location>
</feature>
<evidence type="ECO:0000313" key="6">
    <source>
        <dbReference type="Proteomes" id="UP000272400"/>
    </source>
</evidence>
<evidence type="ECO:0000256" key="2">
    <source>
        <dbReference type="ARBA" id="ARBA00023163"/>
    </source>
</evidence>
<dbReference type="Gene3D" id="1.10.357.10">
    <property type="entry name" value="Tetracycline Repressor, domain 2"/>
    <property type="match status" value="1"/>
</dbReference>
<dbReference type="InterPro" id="IPR036271">
    <property type="entry name" value="Tet_transcr_reg_TetR-rel_C_sf"/>
</dbReference>
<protein>
    <submittedName>
        <fullName evidence="5">TetR family transcriptional regulator</fullName>
    </submittedName>
</protein>
<keyword evidence="1" id="KW-0805">Transcription regulation</keyword>
<evidence type="ECO:0000256" key="3">
    <source>
        <dbReference type="SAM" id="MobiDB-lite"/>
    </source>
</evidence>
<proteinExistence type="predicted"/>
<dbReference type="InterPro" id="IPR004111">
    <property type="entry name" value="Repressor_TetR_C"/>
</dbReference>
<evidence type="ECO:0000313" key="5">
    <source>
        <dbReference type="EMBL" id="ROO85435.1"/>
    </source>
</evidence>
<dbReference type="SUPFAM" id="SSF48498">
    <property type="entry name" value="Tetracyclin repressor-like, C-terminal domain"/>
    <property type="match status" value="1"/>
</dbReference>
<feature type="region of interest" description="Disordered" evidence="3">
    <location>
        <begin position="1"/>
        <end position="58"/>
    </location>
</feature>
<comment type="caution">
    <text evidence="5">The sequence shown here is derived from an EMBL/GenBank/DDBJ whole genome shotgun (WGS) entry which is preliminary data.</text>
</comment>
<dbReference type="GO" id="GO:0045892">
    <property type="term" value="P:negative regulation of DNA-templated transcription"/>
    <property type="evidence" value="ECO:0007669"/>
    <property type="project" value="InterPro"/>
</dbReference>
<dbReference type="SUPFAM" id="SSF46689">
    <property type="entry name" value="Homeodomain-like"/>
    <property type="match status" value="1"/>
</dbReference>
<dbReference type="InterPro" id="IPR009057">
    <property type="entry name" value="Homeodomain-like_sf"/>
</dbReference>
<organism evidence="5 6">
    <name type="scientific">Actinocorallia herbida</name>
    <dbReference type="NCBI Taxonomy" id="58109"/>
    <lineage>
        <taxon>Bacteria</taxon>
        <taxon>Bacillati</taxon>
        <taxon>Actinomycetota</taxon>
        <taxon>Actinomycetes</taxon>
        <taxon>Streptosporangiales</taxon>
        <taxon>Thermomonosporaceae</taxon>
        <taxon>Actinocorallia</taxon>
    </lineage>
</organism>
<dbReference type="AlphaFoldDB" id="A0A3N1CW20"/>
<evidence type="ECO:0000256" key="1">
    <source>
        <dbReference type="ARBA" id="ARBA00023015"/>
    </source>
</evidence>
<evidence type="ECO:0000259" key="4">
    <source>
        <dbReference type="Pfam" id="PF02909"/>
    </source>
</evidence>
<sequence>MPTGSRRGGTPPWRRVWDPDDRTPSRYLRSTVSERQPPGPADRAAPARASTRKGRPPRIDRAAIAAAAGALPLTDLTMRSVAERLGVTVSSLYHYVAGRDDLFALAAEQTAHRLTLPADHGQHWAVWFHEWATYIQRAFVADPGLLKQYIDGAISVEAMADNIDAALDLCVRQGFTPAEALHAYDLVSECALGAAVARIRADAAASAGRDLTRDVRRLIADGRPLPHLSALASTGALDAPPPFHDHITTVLLGLALRRGEDPAETVALLEAQRPVA</sequence>
<keyword evidence="2" id="KW-0804">Transcription</keyword>
<dbReference type="Proteomes" id="UP000272400">
    <property type="component" value="Unassembled WGS sequence"/>
</dbReference>